<evidence type="ECO:0000313" key="5">
    <source>
        <dbReference type="Proteomes" id="UP000239563"/>
    </source>
</evidence>
<name>A0A2N8UBG2_9BASI</name>
<keyword evidence="2" id="KW-0812">Transmembrane</keyword>
<gene>
    <name evidence="4" type="ORF">SRS1_10698</name>
</gene>
<feature type="chain" id="PRO_5014977258" evidence="3">
    <location>
        <begin position="32"/>
        <end position="289"/>
    </location>
</feature>
<dbReference type="EMBL" id="LT795056">
    <property type="protein sequence ID" value="SJX62058.1"/>
    <property type="molecule type" value="Genomic_DNA"/>
</dbReference>
<evidence type="ECO:0000256" key="2">
    <source>
        <dbReference type="SAM" id="Phobius"/>
    </source>
</evidence>
<dbReference type="AlphaFoldDB" id="A0A2N8UBG2"/>
<organism evidence="4 5">
    <name type="scientific">Sporisorium reilianum f. sp. reilianum</name>
    <dbReference type="NCBI Taxonomy" id="72559"/>
    <lineage>
        <taxon>Eukaryota</taxon>
        <taxon>Fungi</taxon>
        <taxon>Dikarya</taxon>
        <taxon>Basidiomycota</taxon>
        <taxon>Ustilaginomycotina</taxon>
        <taxon>Ustilaginomycetes</taxon>
        <taxon>Ustilaginales</taxon>
        <taxon>Ustilaginaceae</taxon>
        <taxon>Sporisorium</taxon>
    </lineage>
</organism>
<proteinExistence type="predicted"/>
<protein>
    <submittedName>
        <fullName evidence="4">Uncharacterized protein</fullName>
    </submittedName>
</protein>
<feature type="transmembrane region" description="Helical" evidence="2">
    <location>
        <begin position="266"/>
        <end position="288"/>
    </location>
</feature>
<reference evidence="4 5" key="1">
    <citation type="submission" date="2017-02" db="EMBL/GenBank/DDBJ databases">
        <authorList>
            <person name="Peterson S.W."/>
        </authorList>
    </citation>
    <scope>NUCLEOTIDE SEQUENCE [LARGE SCALE GENOMIC DNA]</scope>
    <source>
        <strain evidence="4 5">SRS1_H2-8</strain>
    </source>
</reference>
<evidence type="ECO:0000256" key="3">
    <source>
        <dbReference type="SAM" id="SignalP"/>
    </source>
</evidence>
<feature type="signal peptide" evidence="3">
    <location>
        <begin position="1"/>
        <end position="31"/>
    </location>
</feature>
<feature type="compositionally biased region" description="Basic and acidic residues" evidence="1">
    <location>
        <begin position="85"/>
        <end position="97"/>
    </location>
</feature>
<sequence length="289" mass="30407">MKHLVPKAGSRTTNAFALLFLIVACLLTVQARPVVEAQTAVNVKRSPSPTPLPRVPTLSPRSTPDEIYEFYSPRHFDVLSHDGTSLERRGTPVKRQDQPSVPLASLGPPSFPSDIPSCPKCQERYSSLSSCMGASAVFANASSIFNNPIGYINVIKCACTDTFQAVYPQCLDCFQRTDQCFYLGTDPQGTGASKVISNLRSICGLGSALLGGVASANNDVGTNVPSNPGTYTDVSTTGAGYKDSSTGAIFQSSGGKSAVDEALRGWKVAALMVAATAMMMLGGAARIVL</sequence>
<keyword evidence="3" id="KW-0732">Signal</keyword>
<dbReference type="Proteomes" id="UP000239563">
    <property type="component" value="Chromosome III"/>
</dbReference>
<feature type="region of interest" description="Disordered" evidence="1">
    <location>
        <begin position="85"/>
        <end position="106"/>
    </location>
</feature>
<keyword evidence="2" id="KW-0472">Membrane</keyword>
<evidence type="ECO:0000313" key="4">
    <source>
        <dbReference type="EMBL" id="SJX62058.1"/>
    </source>
</evidence>
<evidence type="ECO:0000256" key="1">
    <source>
        <dbReference type="SAM" id="MobiDB-lite"/>
    </source>
</evidence>
<keyword evidence="2" id="KW-1133">Transmembrane helix</keyword>
<accession>A0A2N8UBG2</accession>
<dbReference type="PROSITE" id="PS51257">
    <property type="entry name" value="PROKAR_LIPOPROTEIN"/>
    <property type="match status" value="1"/>
</dbReference>